<proteinExistence type="predicted"/>
<evidence type="ECO:0000313" key="1">
    <source>
        <dbReference type="EMBL" id="EDN58220.1"/>
    </source>
</evidence>
<reference evidence="2" key="1">
    <citation type="submission" date="2006-10" db="EMBL/GenBank/DDBJ databases">
        <authorList>
            <person name="Heidelberg J."/>
            <person name="Sebastian Y."/>
        </authorList>
    </citation>
    <scope>NUCLEOTIDE SEQUENCE [LARGE SCALE GENOMIC DNA]</scope>
    <source>
        <strain evidence="2">EX25</strain>
    </source>
</reference>
<keyword evidence="2" id="KW-1185">Reference proteome</keyword>
<protein>
    <submittedName>
        <fullName evidence="1">Uncharacterized protein</fullName>
    </submittedName>
</protein>
<dbReference type="Proteomes" id="UP000242664">
    <property type="component" value="Unassembled WGS sequence"/>
</dbReference>
<name>A0ABM9WXT4_VIBAE</name>
<gene>
    <name evidence="1" type="ORF">VEx25_A0049</name>
</gene>
<dbReference type="EMBL" id="DS267810">
    <property type="protein sequence ID" value="EDN58220.1"/>
    <property type="molecule type" value="Genomic_DNA"/>
</dbReference>
<sequence>MRLGIRLNHQALHLQGLNFKVLMHLEIKLQSLHRLHVE</sequence>
<evidence type="ECO:0000313" key="2">
    <source>
        <dbReference type="Proteomes" id="UP000242664"/>
    </source>
</evidence>
<organism evidence="1 2">
    <name type="scientific">Vibrio antiquarius (strain Ex25)</name>
    <dbReference type="NCBI Taxonomy" id="150340"/>
    <lineage>
        <taxon>Bacteria</taxon>
        <taxon>Pseudomonadati</taxon>
        <taxon>Pseudomonadota</taxon>
        <taxon>Gammaproteobacteria</taxon>
        <taxon>Vibrionales</taxon>
        <taxon>Vibrionaceae</taxon>
        <taxon>Vibrio</taxon>
        <taxon>Vibrio diabolicus subgroup</taxon>
    </lineage>
</organism>
<accession>A0ABM9WXT4</accession>